<gene>
    <name evidence="1" type="ORF">PlMoll_0270</name>
</gene>
<dbReference type="InterPro" id="IPR012340">
    <property type="entry name" value="NA-bd_OB-fold"/>
</dbReference>
<accession>A0A6G9HGN7</accession>
<proteinExistence type="predicted"/>
<dbReference type="EMBL" id="MN991199">
    <property type="protein sequence ID" value="QIQ09864.1"/>
    <property type="molecule type" value="Genomic_DNA"/>
</dbReference>
<dbReference type="InterPro" id="IPR024506">
    <property type="entry name" value="DUF3217"/>
</dbReference>
<dbReference type="Pfam" id="PF11506">
    <property type="entry name" value="DUF3217"/>
    <property type="match status" value="1"/>
</dbReference>
<reference evidence="1" key="1">
    <citation type="journal article" date="2020" name="J. ISSAAS">
        <title>Lactobacilli and other gastrointestinal microbiota of Peromyscus leucopus, reservoir host for agents of Lyme disease and other zoonoses in North America.</title>
        <authorList>
            <person name="Milovic A."/>
            <person name="Bassam K."/>
            <person name="Shao H."/>
            <person name="Chatzistamou I."/>
            <person name="Tufts D.M."/>
            <person name="Diuk-Wasser M."/>
            <person name="Barbour A.G."/>
        </authorList>
    </citation>
    <scope>NUCLEOTIDE SEQUENCE</scope>
    <source>
        <strain evidence="1">LL85</strain>
    </source>
</reference>
<organism evidence="1">
    <name type="scientific">uncultured Mycoplasmataceae bacterium</name>
    <dbReference type="NCBI Taxonomy" id="300027"/>
    <lineage>
        <taxon>Bacteria</taxon>
        <taxon>Bacillati</taxon>
        <taxon>Mycoplasmatota</taxon>
        <taxon>Mollicutes</taxon>
        <taxon>Mycoplasmataceae</taxon>
        <taxon>environmental samples</taxon>
    </lineage>
</organism>
<sequence length="105" mass="12263">MINKVIIEGDVVRSTWDKTAKNSFFITLKQERKFGQFSWSSYFSCYCNNPLATQLAKLVEENKDLHITVEGRLRTYHSKKTNEWKTTILIEKILDNSSDKPSETK</sequence>
<evidence type="ECO:0000313" key="1">
    <source>
        <dbReference type="EMBL" id="QIQ09864.1"/>
    </source>
</evidence>
<evidence type="ECO:0008006" key="2">
    <source>
        <dbReference type="Google" id="ProtNLM"/>
    </source>
</evidence>
<name>A0A6G9HGN7_9MOLU</name>
<dbReference type="Gene3D" id="2.40.50.140">
    <property type="entry name" value="Nucleic acid-binding proteins"/>
    <property type="match status" value="1"/>
</dbReference>
<protein>
    <recommendedName>
        <fullName evidence="2">Single-stranded DNA-binding protein</fullName>
    </recommendedName>
</protein>
<dbReference type="AlphaFoldDB" id="A0A6G9HGN7"/>